<keyword evidence="13" id="KW-1133">Transmembrane helix</keyword>
<evidence type="ECO:0000256" key="11">
    <source>
        <dbReference type="HAMAP-Rule" id="MF_00664"/>
    </source>
</evidence>
<evidence type="ECO:0000256" key="9">
    <source>
        <dbReference type="ARBA" id="ARBA00023264"/>
    </source>
</evidence>
<dbReference type="AlphaFoldDB" id="A0A841JDR9"/>
<dbReference type="NCBIfam" id="NF003678">
    <property type="entry name" value="PRK05305.1-2"/>
    <property type="match status" value="1"/>
</dbReference>
<keyword evidence="13" id="KW-0812">Transmembrane</keyword>
<evidence type="ECO:0000256" key="6">
    <source>
        <dbReference type="ARBA" id="ARBA00023145"/>
    </source>
</evidence>
<comment type="subunit">
    <text evidence="11">Heterodimer of a large membrane-associated beta subunit and a small pyruvoyl-containing alpha subunit.</text>
</comment>
<dbReference type="NCBIfam" id="NF003685">
    <property type="entry name" value="PRK05305.2-5"/>
    <property type="match status" value="1"/>
</dbReference>
<comment type="cofactor">
    <cofactor evidence="11">
        <name>pyruvate</name>
        <dbReference type="ChEBI" id="CHEBI:15361"/>
    </cofactor>
    <text evidence="11">Binds 1 pyruvoyl group covalently per subunit.</text>
</comment>
<comment type="caution">
    <text evidence="14">The sequence shown here is derived from an EMBL/GenBank/DDBJ whole genome shotgun (WGS) entry which is preliminary data.</text>
</comment>
<evidence type="ECO:0000256" key="3">
    <source>
        <dbReference type="ARBA" id="ARBA00022793"/>
    </source>
</evidence>
<dbReference type="EMBL" id="JACHCA010000009">
    <property type="protein sequence ID" value="MBB6129299.1"/>
    <property type="molecule type" value="Genomic_DNA"/>
</dbReference>
<evidence type="ECO:0000256" key="12">
    <source>
        <dbReference type="SAM" id="MobiDB-lite"/>
    </source>
</evidence>
<sequence length="306" mass="33885">MTFHKEGYTSLALTILFLLVLNAAIQFYLPQAHTLKWIIYILSFMFLAVIVQFFRSPFFDISTDETTVLCPADGKVVVIEEADETEYLKDRRIQLSVFMSPVNVHVNRNPIAGVVSYFKYHKGKYLVAWHPKSSTENERTTVVVQNSEGVSVLFRQIAGALARRIVWYVKEGDIVEQGQQFGFIKFGSRVDVFLPLGSKILVNIGDVVKGGRTVLAELPSALTAVIATEGHATIKPVSIESLTASAPVAEQIAEEEPTIIENEAHQGELPLVIDHPKTEEPKKTLKKAAPKKPAAAKAAKQKGKKE</sequence>
<evidence type="ECO:0000256" key="13">
    <source>
        <dbReference type="SAM" id="Phobius"/>
    </source>
</evidence>
<keyword evidence="4 11" id="KW-0443">Lipid metabolism</keyword>
<gene>
    <name evidence="11" type="primary">psd</name>
    <name evidence="14" type="ORF">HDF22_003425</name>
</gene>
<dbReference type="InterPro" id="IPR003817">
    <property type="entry name" value="PS_Dcarbxylase"/>
</dbReference>
<keyword evidence="3 11" id="KW-0210">Decarboxylase</keyword>
<feature type="chain" id="PRO_5033182566" description="Phosphatidylserine decarboxylase beta chain" evidence="11">
    <location>
        <begin position="1"/>
        <end position="187"/>
    </location>
</feature>
<feature type="transmembrane region" description="Helical" evidence="13">
    <location>
        <begin position="7"/>
        <end position="29"/>
    </location>
</feature>
<dbReference type="GO" id="GO:0006646">
    <property type="term" value="P:phosphatidylethanolamine biosynthetic process"/>
    <property type="evidence" value="ECO:0007669"/>
    <property type="project" value="UniProtKB-UniRule"/>
</dbReference>
<dbReference type="Proteomes" id="UP000548326">
    <property type="component" value="Unassembled WGS sequence"/>
</dbReference>
<keyword evidence="1 11" id="KW-1003">Cell membrane</keyword>
<keyword evidence="8 11" id="KW-0456">Lyase</keyword>
<dbReference type="InterPro" id="IPR033175">
    <property type="entry name" value="PSD-A"/>
</dbReference>
<keyword evidence="2 11" id="KW-0444">Lipid biosynthesis</keyword>
<comment type="pathway">
    <text evidence="11">Phospholipid metabolism; phosphatidylethanolamine biosynthesis; phosphatidylethanolamine from CDP-diacylglycerol: step 2/2.</text>
</comment>
<comment type="function">
    <text evidence="11">Catalyzes the formation of phosphatidylethanolamine (PtdEtn) from phosphatidylserine (PtdSer).</text>
</comment>
<comment type="similarity">
    <text evidence="11">Belongs to the phosphatidylserine decarboxylase family. PSD-A subfamily.</text>
</comment>
<dbReference type="UniPathway" id="UPA00558">
    <property type="reaction ID" value="UER00616"/>
</dbReference>
<reference evidence="14 15" key="1">
    <citation type="submission" date="2020-08" db="EMBL/GenBank/DDBJ databases">
        <title>Genomic Encyclopedia of Type Strains, Phase IV (KMG-V): Genome sequencing to study the core and pangenomes of soil and plant-associated prokaryotes.</title>
        <authorList>
            <person name="Whitman W."/>
        </authorList>
    </citation>
    <scope>NUCLEOTIDE SEQUENCE [LARGE SCALE GENOMIC DNA]</scope>
    <source>
        <strain evidence="14 15">MP601</strain>
    </source>
</reference>
<protein>
    <recommendedName>
        <fullName evidence="11">Phosphatidylserine decarboxylase proenzyme</fullName>
        <ecNumber evidence="11">4.1.1.65</ecNumber>
    </recommendedName>
    <component>
        <recommendedName>
            <fullName evidence="11">Phosphatidylserine decarboxylase alpha chain</fullName>
        </recommendedName>
    </component>
    <component>
        <recommendedName>
            <fullName evidence="11">Phosphatidylserine decarboxylase beta chain</fullName>
        </recommendedName>
    </component>
</protein>
<evidence type="ECO:0000256" key="5">
    <source>
        <dbReference type="ARBA" id="ARBA00023136"/>
    </source>
</evidence>
<keyword evidence="9 11" id="KW-1208">Phospholipid metabolism</keyword>
<dbReference type="PANTHER" id="PTHR35809">
    <property type="entry name" value="ARCHAETIDYLSERINE DECARBOXYLASE PROENZYME-RELATED"/>
    <property type="match status" value="1"/>
</dbReference>
<dbReference type="HAMAP" id="MF_00664">
    <property type="entry name" value="PS_decarb_PSD_A"/>
    <property type="match status" value="1"/>
</dbReference>
<organism evidence="14 15">
    <name type="scientific">Mucilaginibacter lappiensis</name>
    <dbReference type="NCBI Taxonomy" id="354630"/>
    <lineage>
        <taxon>Bacteria</taxon>
        <taxon>Pseudomonadati</taxon>
        <taxon>Bacteroidota</taxon>
        <taxon>Sphingobacteriia</taxon>
        <taxon>Sphingobacteriales</taxon>
        <taxon>Sphingobacteriaceae</taxon>
        <taxon>Mucilaginibacter</taxon>
    </lineage>
</organism>
<comment type="PTM">
    <text evidence="11">Is synthesized initially as an inactive proenzyme. Formation of the active enzyme involves a self-maturation process in which the active site pyruvoyl group is generated from an internal serine residue via an autocatalytic post-translational modification. Two non-identical subunits are generated from the proenzyme in this reaction, and the pyruvate is formed at the N-terminus of the alpha chain, which is derived from the carboxyl end of the proenzyme. The post-translation cleavage follows an unusual pathway, termed non-hydrolytic serinolysis, in which the side chain hydroxyl group of the serine supplies its oxygen atom to form the C-terminus of the beta chain, while the remainder of the serine residue undergoes an oxidative deamination to produce ammonia and the pyruvoyl prosthetic group on the alpha chain.</text>
</comment>
<evidence type="ECO:0000256" key="4">
    <source>
        <dbReference type="ARBA" id="ARBA00023098"/>
    </source>
</evidence>
<evidence type="ECO:0000256" key="8">
    <source>
        <dbReference type="ARBA" id="ARBA00023239"/>
    </source>
</evidence>
<keyword evidence="5 11" id="KW-0472">Membrane</keyword>
<comment type="subcellular location">
    <subcellularLocation>
        <location evidence="11">Cell membrane</location>
        <topology evidence="11">Peripheral membrane protein</topology>
    </subcellularLocation>
</comment>
<evidence type="ECO:0000256" key="2">
    <source>
        <dbReference type="ARBA" id="ARBA00022516"/>
    </source>
</evidence>
<evidence type="ECO:0000313" key="14">
    <source>
        <dbReference type="EMBL" id="MBB6129299.1"/>
    </source>
</evidence>
<keyword evidence="6 11" id="KW-0865">Zymogen</keyword>
<dbReference type="GO" id="GO:0005886">
    <property type="term" value="C:plasma membrane"/>
    <property type="evidence" value="ECO:0007669"/>
    <property type="project" value="UniProtKB-SubCell"/>
</dbReference>
<proteinExistence type="inferred from homology"/>
<dbReference type="Pfam" id="PF02666">
    <property type="entry name" value="PS_Dcarbxylase"/>
    <property type="match status" value="1"/>
</dbReference>
<evidence type="ECO:0000256" key="10">
    <source>
        <dbReference type="ARBA" id="ARBA00023317"/>
    </source>
</evidence>
<name>A0A841JDR9_9SPHI</name>
<dbReference type="EC" id="4.1.1.65" evidence="11"/>
<keyword evidence="10 11" id="KW-0670">Pyruvate</keyword>
<feature type="transmembrane region" description="Helical" evidence="13">
    <location>
        <begin position="35"/>
        <end position="54"/>
    </location>
</feature>
<keyword evidence="7 11" id="KW-0594">Phospholipid biosynthesis</keyword>
<feature type="modified residue" description="Pyruvic acid (Ser); by autocatalysis" evidence="11">
    <location>
        <position position="188"/>
    </location>
</feature>
<accession>A0A841JDR9</accession>
<feature type="compositionally biased region" description="Basic and acidic residues" evidence="12">
    <location>
        <begin position="274"/>
        <end position="283"/>
    </location>
</feature>
<evidence type="ECO:0000256" key="7">
    <source>
        <dbReference type="ARBA" id="ARBA00023209"/>
    </source>
</evidence>
<feature type="active site" description="Schiff-base intermediate with substrate; via pyruvic acid" evidence="11">
    <location>
        <position position="188"/>
    </location>
</feature>
<evidence type="ECO:0000256" key="1">
    <source>
        <dbReference type="ARBA" id="ARBA00022475"/>
    </source>
</evidence>
<feature type="region of interest" description="Disordered" evidence="12">
    <location>
        <begin position="264"/>
        <end position="306"/>
    </location>
</feature>
<feature type="site" description="Cleavage (non-hydrolytic); by autocatalysis" evidence="11">
    <location>
        <begin position="187"/>
        <end position="188"/>
    </location>
</feature>
<dbReference type="PANTHER" id="PTHR35809:SF1">
    <property type="entry name" value="ARCHAETIDYLSERINE DECARBOXYLASE PROENZYME-RELATED"/>
    <property type="match status" value="1"/>
</dbReference>
<feature type="chain" id="PRO_5033182565" description="Phosphatidylserine decarboxylase alpha chain" evidence="11">
    <location>
        <begin position="188"/>
        <end position="306"/>
    </location>
</feature>
<evidence type="ECO:0000313" key="15">
    <source>
        <dbReference type="Proteomes" id="UP000548326"/>
    </source>
</evidence>
<comment type="catalytic activity">
    <reaction evidence="11">
        <text>a 1,2-diacyl-sn-glycero-3-phospho-L-serine + H(+) = a 1,2-diacyl-sn-glycero-3-phosphoethanolamine + CO2</text>
        <dbReference type="Rhea" id="RHEA:20828"/>
        <dbReference type="ChEBI" id="CHEBI:15378"/>
        <dbReference type="ChEBI" id="CHEBI:16526"/>
        <dbReference type="ChEBI" id="CHEBI:57262"/>
        <dbReference type="ChEBI" id="CHEBI:64612"/>
        <dbReference type="EC" id="4.1.1.65"/>
    </reaction>
</comment>
<dbReference type="GO" id="GO:0004609">
    <property type="term" value="F:phosphatidylserine decarboxylase activity"/>
    <property type="evidence" value="ECO:0007669"/>
    <property type="project" value="UniProtKB-UniRule"/>
</dbReference>